<evidence type="ECO:0000313" key="2">
    <source>
        <dbReference type="EMBL" id="CAI9735356.1"/>
    </source>
</evidence>
<gene>
    <name evidence="2" type="ORF">OCTVUL_1B012215</name>
</gene>
<feature type="region of interest" description="Disordered" evidence="1">
    <location>
        <begin position="53"/>
        <end position="92"/>
    </location>
</feature>
<organism evidence="2 3">
    <name type="scientific">Octopus vulgaris</name>
    <name type="common">Common octopus</name>
    <dbReference type="NCBI Taxonomy" id="6645"/>
    <lineage>
        <taxon>Eukaryota</taxon>
        <taxon>Metazoa</taxon>
        <taxon>Spiralia</taxon>
        <taxon>Lophotrochozoa</taxon>
        <taxon>Mollusca</taxon>
        <taxon>Cephalopoda</taxon>
        <taxon>Coleoidea</taxon>
        <taxon>Octopodiformes</taxon>
        <taxon>Octopoda</taxon>
        <taxon>Incirrata</taxon>
        <taxon>Octopodidae</taxon>
        <taxon>Octopus</taxon>
    </lineage>
</organism>
<evidence type="ECO:0000256" key="1">
    <source>
        <dbReference type="SAM" id="MobiDB-lite"/>
    </source>
</evidence>
<protein>
    <submittedName>
        <fullName evidence="2">Uncharacterized protein</fullName>
    </submittedName>
</protein>
<dbReference type="EMBL" id="OX597830">
    <property type="protein sequence ID" value="CAI9735356.1"/>
    <property type="molecule type" value="Genomic_DNA"/>
</dbReference>
<proteinExistence type="predicted"/>
<sequence length="92" mass="10189">MDDKFHSHGKGRSLRVHVLKLHDISVSATLNSFISILGFGQLELAPLARLVLQEEEEEEEGGRGGGGEEDMEVGENRQPNIETDTWTDEDKG</sequence>
<dbReference type="Proteomes" id="UP001162480">
    <property type="component" value="Chromosome 17"/>
</dbReference>
<accession>A0AA36BKV4</accession>
<dbReference type="AlphaFoldDB" id="A0AA36BKV4"/>
<evidence type="ECO:0000313" key="3">
    <source>
        <dbReference type="Proteomes" id="UP001162480"/>
    </source>
</evidence>
<name>A0AA36BKV4_OCTVU</name>
<keyword evidence="3" id="KW-1185">Reference proteome</keyword>
<reference evidence="2" key="1">
    <citation type="submission" date="2023-08" db="EMBL/GenBank/DDBJ databases">
        <authorList>
            <person name="Alioto T."/>
            <person name="Alioto T."/>
            <person name="Gomez Garrido J."/>
        </authorList>
    </citation>
    <scope>NUCLEOTIDE SEQUENCE</scope>
</reference>